<feature type="domain" description="CHAT" evidence="5">
    <location>
        <begin position="72"/>
        <end position="350"/>
    </location>
</feature>
<dbReference type="CDD" id="cd00200">
    <property type="entry name" value="WD40"/>
    <property type="match status" value="1"/>
</dbReference>
<dbReference type="Gene3D" id="3.40.50.1460">
    <property type="match status" value="1"/>
</dbReference>
<dbReference type="PROSITE" id="PS50294">
    <property type="entry name" value="WD_REPEATS_REGION"/>
    <property type="match status" value="5"/>
</dbReference>
<dbReference type="Proteomes" id="UP001499895">
    <property type="component" value="Unassembled WGS sequence"/>
</dbReference>
<dbReference type="PANTHER" id="PTHR19879">
    <property type="entry name" value="TRANSCRIPTION INITIATION FACTOR TFIID"/>
    <property type="match status" value="1"/>
</dbReference>
<dbReference type="EMBL" id="BAAAHB010000060">
    <property type="protein sequence ID" value="GAA0478776.1"/>
    <property type="molecule type" value="Genomic_DNA"/>
</dbReference>
<feature type="compositionally biased region" description="Basic and acidic residues" evidence="4">
    <location>
        <begin position="366"/>
        <end position="386"/>
    </location>
</feature>
<evidence type="ECO:0000313" key="7">
    <source>
        <dbReference type="Proteomes" id="UP001499895"/>
    </source>
</evidence>
<dbReference type="InterPro" id="IPR020472">
    <property type="entry name" value="WD40_PAC1"/>
</dbReference>
<evidence type="ECO:0000259" key="5">
    <source>
        <dbReference type="Pfam" id="PF12770"/>
    </source>
</evidence>
<organism evidence="6 7">
    <name type="scientific">Streptomyces stramineus</name>
    <dbReference type="NCBI Taxonomy" id="173861"/>
    <lineage>
        <taxon>Bacteria</taxon>
        <taxon>Bacillati</taxon>
        <taxon>Actinomycetota</taxon>
        <taxon>Actinomycetes</taxon>
        <taxon>Kitasatosporales</taxon>
        <taxon>Streptomycetaceae</taxon>
        <taxon>Streptomyces</taxon>
    </lineage>
</organism>
<dbReference type="PROSITE" id="PS50082">
    <property type="entry name" value="WD_REPEATS_2"/>
    <property type="match status" value="6"/>
</dbReference>
<keyword evidence="1 3" id="KW-0853">WD repeat</keyword>
<reference evidence="7" key="1">
    <citation type="journal article" date="2019" name="Int. J. Syst. Evol. Microbiol.">
        <title>The Global Catalogue of Microorganisms (GCM) 10K type strain sequencing project: providing services to taxonomists for standard genome sequencing and annotation.</title>
        <authorList>
            <consortium name="The Broad Institute Genomics Platform"/>
            <consortium name="The Broad Institute Genome Sequencing Center for Infectious Disease"/>
            <person name="Wu L."/>
            <person name="Ma J."/>
        </authorList>
    </citation>
    <scope>NUCLEOTIDE SEQUENCE [LARGE SCALE GENOMIC DNA]</scope>
    <source>
        <strain evidence="7">JCM 10649</strain>
    </source>
</reference>
<feature type="repeat" description="WD" evidence="3">
    <location>
        <begin position="649"/>
        <end position="679"/>
    </location>
</feature>
<keyword evidence="2" id="KW-0677">Repeat</keyword>
<feature type="repeat" description="WD" evidence="3">
    <location>
        <begin position="527"/>
        <end position="560"/>
    </location>
</feature>
<evidence type="ECO:0000256" key="4">
    <source>
        <dbReference type="SAM" id="MobiDB-lite"/>
    </source>
</evidence>
<evidence type="ECO:0000256" key="2">
    <source>
        <dbReference type="ARBA" id="ARBA00022737"/>
    </source>
</evidence>
<dbReference type="Pfam" id="PF00400">
    <property type="entry name" value="WD40"/>
    <property type="match status" value="7"/>
</dbReference>
<accession>A0ABP3KFN9</accession>
<protein>
    <recommendedName>
        <fullName evidence="5">CHAT domain-containing protein</fullName>
    </recommendedName>
</protein>
<dbReference type="InterPro" id="IPR001680">
    <property type="entry name" value="WD40_rpt"/>
</dbReference>
<gene>
    <name evidence="6" type="ORF">GCM10009544_45870</name>
</gene>
<proteinExistence type="predicted"/>
<evidence type="ECO:0000256" key="3">
    <source>
        <dbReference type="PROSITE-ProRule" id="PRU00221"/>
    </source>
</evidence>
<sequence length="694" mass="74873">MREAGDFVLEIGSQGDRYAVTVSSPAGEDTVEVGLDTYALSARLDELQSAVLASSVTSRAAALGLEVPVRQVGSQLFDAVFGGRVRDLFLSSRQRAADHGEELRVVLRIRAPELAVLPWELLYDEGLGGYLCLRESLVRYVDMPEPVTPLHADPPLRILGMTSLPGSAAALDAEAERAALTVALRPLVEQGLVELDWVAGQTAEDLSRRLLKGCHILHFIGHGSYDTARQEGMISLADQDGREHPLHASALSALLSVARPKPQLVVLNSCQTGMGNADDLFSSTAAVLVRNVPAIIAMQFAVTDKAATRFAASLYQALAHNRTVDEAVRIGRVALRVGKDDSLEWATPVLYLRGGNARLFDLTLPDEPRPPAAEEREERGERDEPAGPHSTDSQHPAITARVLPARQWVHSVAFHPGGRLLATGSRKRVRVWDVRTGNRIWEQPIGGWLSTVLATAFSPDGRCLATGGADSTARLWAADGGEQLLCVRHEHVVFGVAFSPDGLRLATASADRTVRLWDCVSGEPLLRIAHDQVVSDVAFCPDGLRLATASADRSVRMWSVGGDALLRLRHDHPVRTVAFSPDGHLLATAGDDGCVRLWDTLSGHQVFLVRHGGAVKDVAFSPDGRRIATAGADRTVVLWDAGDGSRVMRIQHHHVVFCVAFSPDSRWLASGSEDKTVKLTSLPPSFAPRAAAAW</sequence>
<feature type="region of interest" description="Disordered" evidence="4">
    <location>
        <begin position="362"/>
        <end position="395"/>
    </location>
</feature>
<dbReference type="SMART" id="SM00320">
    <property type="entry name" value="WD40"/>
    <property type="match status" value="7"/>
</dbReference>
<dbReference type="SUPFAM" id="SSF50978">
    <property type="entry name" value="WD40 repeat-like"/>
    <property type="match status" value="1"/>
</dbReference>
<feature type="repeat" description="WD" evidence="3">
    <location>
        <begin position="445"/>
        <end position="486"/>
    </location>
</feature>
<feature type="repeat" description="WD" evidence="3">
    <location>
        <begin position="567"/>
        <end position="608"/>
    </location>
</feature>
<dbReference type="InterPro" id="IPR036322">
    <property type="entry name" value="WD40_repeat_dom_sf"/>
</dbReference>
<feature type="repeat" description="WD" evidence="3">
    <location>
        <begin position="486"/>
        <end position="527"/>
    </location>
</feature>
<keyword evidence="7" id="KW-1185">Reference proteome</keyword>
<name>A0ABP3KFN9_9ACTN</name>
<dbReference type="InterPro" id="IPR024983">
    <property type="entry name" value="CHAT_dom"/>
</dbReference>
<dbReference type="Gene3D" id="2.130.10.10">
    <property type="entry name" value="YVTN repeat-like/Quinoprotein amine dehydrogenase"/>
    <property type="match status" value="3"/>
</dbReference>
<dbReference type="InterPro" id="IPR015943">
    <property type="entry name" value="WD40/YVTN_repeat-like_dom_sf"/>
</dbReference>
<feature type="repeat" description="WD" evidence="3">
    <location>
        <begin position="608"/>
        <end position="649"/>
    </location>
</feature>
<evidence type="ECO:0000256" key="1">
    <source>
        <dbReference type="ARBA" id="ARBA00022574"/>
    </source>
</evidence>
<dbReference type="Pfam" id="PF12770">
    <property type="entry name" value="CHAT"/>
    <property type="match status" value="1"/>
</dbReference>
<dbReference type="RefSeq" id="WP_344093826.1">
    <property type="nucleotide sequence ID" value="NZ_BAAAHB010000060.1"/>
</dbReference>
<comment type="caution">
    <text evidence="6">The sequence shown here is derived from an EMBL/GenBank/DDBJ whole genome shotgun (WGS) entry which is preliminary data.</text>
</comment>
<dbReference type="PANTHER" id="PTHR19879:SF9">
    <property type="entry name" value="TRANSCRIPTION INITIATION FACTOR TFIID SUBUNIT 5"/>
    <property type="match status" value="1"/>
</dbReference>
<dbReference type="PRINTS" id="PR00320">
    <property type="entry name" value="GPROTEINBRPT"/>
</dbReference>
<evidence type="ECO:0000313" key="6">
    <source>
        <dbReference type="EMBL" id="GAA0478776.1"/>
    </source>
</evidence>